<dbReference type="AlphaFoldDB" id="B7JCI7"/>
<keyword evidence="1" id="KW-0614">Plasmid</keyword>
<sequence length="109" mass="12291">MAGRGAWAVRDMTASVPSVLVCGCLQGSAAWGNVRRLMLWVTAKRHWQSWNRRSFPRWVRSPVVSVLRLWTLPSHRPISSTTPTRPCITPRAMVATGPATTKVWWKPGR</sequence>
<gene>
    <name evidence="1" type="ORF">pO103_94</name>
</gene>
<organism evidence="1">
    <name type="scientific">Escherichia coli</name>
    <dbReference type="NCBI Taxonomy" id="562"/>
    <lineage>
        <taxon>Bacteria</taxon>
        <taxon>Pseudomonadati</taxon>
        <taxon>Pseudomonadota</taxon>
        <taxon>Gammaproteobacteria</taxon>
        <taxon>Enterobacterales</taxon>
        <taxon>Enterobacteriaceae</taxon>
        <taxon>Escherichia</taxon>
    </lineage>
</organism>
<proteinExistence type="predicted"/>
<geneLocation type="plasmid" evidence="1">
    <name>pAPEC-O103-ColBM</name>
</geneLocation>
<protein>
    <submittedName>
        <fullName evidence="1">Uncharacterized protein</fullName>
    </submittedName>
</protein>
<reference evidence="1" key="1">
    <citation type="journal article" date="2010" name="Infect. Immun.">
        <title>Sequence analysis and characterization of a transferable hybrid plasmid encoding multidrug resistance and enabling zoonotic potential for extraintestinal Escherichia coli.</title>
        <authorList>
            <person name="Johnson T.J."/>
            <person name="Jordan D."/>
            <person name="Kariyawasam S."/>
            <person name="Stell A.L."/>
            <person name="Bell N.P."/>
            <person name="Wannemuehler Y.M."/>
            <person name="Alarcon C.F."/>
            <person name="Li G."/>
            <person name="Tivendale K.A."/>
            <person name="Logue C.M."/>
            <person name="Nolan L.K."/>
        </authorList>
    </citation>
    <scope>NUCLEOTIDE SEQUENCE [LARGE SCALE GENOMIC DNA]</scope>
    <source>
        <strain evidence="1">APEC O103</strain>
        <plasmid evidence="1">pAPEC-O103-ColBM</plasmid>
    </source>
</reference>
<dbReference type="PROSITE" id="PS51257">
    <property type="entry name" value="PROKAR_LIPOPROTEIN"/>
    <property type="match status" value="1"/>
</dbReference>
<name>B7JCI7_ECOLX</name>
<accession>B7JCI7</accession>
<evidence type="ECO:0000313" key="1">
    <source>
        <dbReference type="EMBL" id="ACJ63579.1"/>
    </source>
</evidence>
<dbReference type="EMBL" id="CP001232">
    <property type="protein sequence ID" value="ACJ63579.1"/>
    <property type="molecule type" value="Genomic_DNA"/>
</dbReference>